<dbReference type="Proteomes" id="UP000823399">
    <property type="component" value="Unassembled WGS sequence"/>
</dbReference>
<evidence type="ECO:0000313" key="3">
    <source>
        <dbReference type="Proteomes" id="UP000823399"/>
    </source>
</evidence>
<dbReference type="GeneID" id="64698475"/>
<reference evidence="2" key="1">
    <citation type="journal article" date="2020" name="New Phytol.">
        <title>Comparative genomics reveals dynamic genome evolution in host specialist ectomycorrhizal fungi.</title>
        <authorList>
            <person name="Lofgren L.A."/>
            <person name="Nguyen N.H."/>
            <person name="Vilgalys R."/>
            <person name="Ruytinx J."/>
            <person name="Liao H.L."/>
            <person name="Branco S."/>
            <person name="Kuo A."/>
            <person name="LaButti K."/>
            <person name="Lipzen A."/>
            <person name="Andreopoulos W."/>
            <person name="Pangilinan J."/>
            <person name="Riley R."/>
            <person name="Hundley H."/>
            <person name="Na H."/>
            <person name="Barry K."/>
            <person name="Grigoriev I.V."/>
            <person name="Stajich J.E."/>
            <person name="Kennedy P.G."/>
        </authorList>
    </citation>
    <scope>NUCLEOTIDE SEQUENCE</scope>
    <source>
        <strain evidence="2">FC423</strain>
    </source>
</reference>
<sequence>MQNWRINSGGLYVVLVNHNISYYACGLLFSVTNIITSLLLQYYAYQTILYSVQCIMLAILATCMHLHLWQVNQHPHSSTNTLVHVPISDISFANPTA</sequence>
<organism evidence="2 3">
    <name type="scientific">Suillus discolor</name>
    <dbReference type="NCBI Taxonomy" id="1912936"/>
    <lineage>
        <taxon>Eukaryota</taxon>
        <taxon>Fungi</taxon>
        <taxon>Dikarya</taxon>
        <taxon>Basidiomycota</taxon>
        <taxon>Agaricomycotina</taxon>
        <taxon>Agaricomycetes</taxon>
        <taxon>Agaricomycetidae</taxon>
        <taxon>Boletales</taxon>
        <taxon>Suillineae</taxon>
        <taxon>Suillaceae</taxon>
        <taxon>Suillus</taxon>
    </lineage>
</organism>
<keyword evidence="1" id="KW-0812">Transmembrane</keyword>
<protein>
    <submittedName>
        <fullName evidence="2">Uncharacterized protein</fullName>
    </submittedName>
</protein>
<keyword evidence="3" id="KW-1185">Reference proteome</keyword>
<dbReference type="RefSeq" id="XP_041296378.1">
    <property type="nucleotide sequence ID" value="XM_041436216.1"/>
</dbReference>
<dbReference type="OrthoDB" id="2676384at2759"/>
<evidence type="ECO:0000313" key="2">
    <source>
        <dbReference type="EMBL" id="KAG2114265.1"/>
    </source>
</evidence>
<feature type="transmembrane region" description="Helical" evidence="1">
    <location>
        <begin position="20"/>
        <end position="40"/>
    </location>
</feature>
<feature type="transmembrane region" description="Helical" evidence="1">
    <location>
        <begin position="47"/>
        <end position="69"/>
    </location>
</feature>
<name>A0A9P7JWZ8_9AGAM</name>
<comment type="caution">
    <text evidence="2">The sequence shown here is derived from an EMBL/GenBank/DDBJ whole genome shotgun (WGS) entry which is preliminary data.</text>
</comment>
<gene>
    <name evidence="2" type="ORF">F5147DRAFT_678730</name>
</gene>
<accession>A0A9P7JWZ8</accession>
<dbReference type="AlphaFoldDB" id="A0A9P7JWZ8"/>
<keyword evidence="1" id="KW-1133">Transmembrane helix</keyword>
<evidence type="ECO:0000256" key="1">
    <source>
        <dbReference type="SAM" id="Phobius"/>
    </source>
</evidence>
<dbReference type="EMBL" id="JABBWM010000010">
    <property type="protein sequence ID" value="KAG2114265.1"/>
    <property type="molecule type" value="Genomic_DNA"/>
</dbReference>
<proteinExistence type="predicted"/>
<keyword evidence="1" id="KW-0472">Membrane</keyword>